<evidence type="ECO:0000313" key="2">
    <source>
        <dbReference type="EMBL" id="CAF4115974.1"/>
    </source>
</evidence>
<proteinExistence type="predicted"/>
<dbReference type="EMBL" id="CAJNON010001248">
    <property type="protein sequence ID" value="CAF1444936.1"/>
    <property type="molecule type" value="Genomic_DNA"/>
</dbReference>
<protein>
    <submittedName>
        <fullName evidence="1">Uncharacterized protein</fullName>
    </submittedName>
</protein>
<comment type="caution">
    <text evidence="1">The sequence shown here is derived from an EMBL/GenBank/DDBJ whole genome shotgun (WGS) entry which is preliminary data.</text>
</comment>
<dbReference type="Proteomes" id="UP000663881">
    <property type="component" value="Unassembled WGS sequence"/>
</dbReference>
<gene>
    <name evidence="2" type="ORF">OKA104_LOCUS36475</name>
    <name evidence="1" type="ORF">VCS650_LOCUS39121</name>
</gene>
<evidence type="ECO:0000313" key="1">
    <source>
        <dbReference type="EMBL" id="CAF1444936.1"/>
    </source>
</evidence>
<reference evidence="1" key="1">
    <citation type="submission" date="2021-02" db="EMBL/GenBank/DDBJ databases">
        <authorList>
            <person name="Nowell W R."/>
        </authorList>
    </citation>
    <scope>NUCLEOTIDE SEQUENCE</scope>
</reference>
<evidence type="ECO:0000313" key="3">
    <source>
        <dbReference type="Proteomes" id="UP000663891"/>
    </source>
</evidence>
<sequence>MNLKFHPHRIAINFLYIYLLNEKQHQSSCIRAFRKQYNIELQDKSSSSPIHRLKELENTDLPLNKEIEQNDENLIIDNKQDRPEEILNVSQIFQAERMSTDP</sequence>
<name>A0A815P6G9_9BILA</name>
<dbReference type="AlphaFoldDB" id="A0A815P6G9"/>
<organism evidence="1 3">
    <name type="scientific">Adineta steineri</name>
    <dbReference type="NCBI Taxonomy" id="433720"/>
    <lineage>
        <taxon>Eukaryota</taxon>
        <taxon>Metazoa</taxon>
        <taxon>Spiralia</taxon>
        <taxon>Gnathifera</taxon>
        <taxon>Rotifera</taxon>
        <taxon>Eurotatoria</taxon>
        <taxon>Bdelloidea</taxon>
        <taxon>Adinetida</taxon>
        <taxon>Adinetidae</taxon>
        <taxon>Adineta</taxon>
    </lineage>
</organism>
<dbReference type="EMBL" id="CAJOAY010005680">
    <property type="protein sequence ID" value="CAF4115974.1"/>
    <property type="molecule type" value="Genomic_DNA"/>
</dbReference>
<accession>A0A815P6G9</accession>
<dbReference type="Proteomes" id="UP000663891">
    <property type="component" value="Unassembled WGS sequence"/>
</dbReference>